<organism evidence="1 2">
    <name type="scientific">Roseobacter phage CRP-113</name>
    <dbReference type="NCBI Taxonomy" id="3072841"/>
    <lineage>
        <taxon>Viruses</taxon>
        <taxon>Duplodnaviria</taxon>
        <taxon>Heunggongvirae</taxon>
        <taxon>Uroviricota</taxon>
        <taxon>Caudoviricetes</taxon>
        <taxon>Autographivirales</taxon>
        <taxon>Autographivirales incertae sedis</taxon>
        <taxon>Oceanidvirus</taxon>
        <taxon>Oceanidvirus CRP113</taxon>
    </lineage>
</organism>
<gene>
    <name evidence="1" type="ORF">CRP113_gp44</name>
</gene>
<evidence type="ECO:0000313" key="2">
    <source>
        <dbReference type="Proteomes" id="UP001302325"/>
    </source>
</evidence>
<name>A0AAX3ZXL4_9CAUD</name>
<accession>A0AAX3ZXL4</accession>
<reference evidence="1 2" key="1">
    <citation type="submission" date="2023-08" db="EMBL/GenBank/DDBJ databases">
        <authorList>
            <person name="Du S."/>
            <person name="Wu Z."/>
            <person name="Wu Y."/>
            <person name="Yang M."/>
            <person name="Shao J."/>
            <person name="Liu H."/>
            <person name="Zhao Y."/>
            <person name="Zhang Z."/>
        </authorList>
    </citation>
    <scope>NUCLEOTIDE SEQUENCE [LARGE SCALE GENOMIC DNA]</scope>
</reference>
<dbReference type="Proteomes" id="UP001302325">
    <property type="component" value="Segment"/>
</dbReference>
<protein>
    <recommendedName>
        <fullName evidence="3">Lipoprotein</fullName>
    </recommendedName>
</protein>
<dbReference type="PROSITE" id="PS51257">
    <property type="entry name" value="PROKAR_LIPOPROTEIN"/>
    <property type="match status" value="1"/>
</dbReference>
<keyword evidence="2" id="KW-1185">Reference proteome</keyword>
<proteinExistence type="predicted"/>
<evidence type="ECO:0008006" key="3">
    <source>
        <dbReference type="Google" id="ProtNLM"/>
    </source>
</evidence>
<evidence type="ECO:0000313" key="1">
    <source>
        <dbReference type="EMBL" id="WMM95861.1"/>
    </source>
</evidence>
<sequence length="116" mass="12637">MKLRLLVSLSLFLVMAGCSSIPSFLLPSNKGISATAVGTQMAQEATQQVVVEQRNADAGRDVIITEKELEAIADTVNINQEIPMWVIIALVIGWLAPSPSEMGRGLSNLLFRRRQT</sequence>
<dbReference type="EMBL" id="OR420755">
    <property type="protein sequence ID" value="WMM95861.1"/>
    <property type="molecule type" value="Genomic_DNA"/>
</dbReference>